<dbReference type="InterPro" id="IPR041627">
    <property type="entry name" value="AAA_lid_6"/>
</dbReference>
<gene>
    <name evidence="2" type="ORF">Dfulv_14870</name>
</gene>
<sequence length="53" mass="5921">MGDPNFGNARDARKLFEGMRKAQAQRLRILGRIPTAEELQLLVPDDLIAATEL</sequence>
<feature type="domain" description="CbbX AAA lid" evidence="1">
    <location>
        <begin position="2"/>
        <end position="47"/>
    </location>
</feature>
<reference evidence="2" key="1">
    <citation type="submission" date="2021-04" db="EMBL/GenBank/DDBJ databases">
        <authorList>
            <person name="Hartkoorn R.C."/>
            <person name="Beaudoing E."/>
            <person name="Hot D."/>
        </authorList>
    </citation>
    <scope>NUCLEOTIDE SEQUENCE</scope>
    <source>
        <strain evidence="2">NRRL B-16292</strain>
    </source>
</reference>
<proteinExistence type="predicted"/>
<evidence type="ECO:0000259" key="1">
    <source>
        <dbReference type="Pfam" id="PF17866"/>
    </source>
</evidence>
<evidence type="ECO:0000313" key="2">
    <source>
        <dbReference type="EMBL" id="UWP85444.1"/>
    </source>
</evidence>
<reference evidence="2" key="2">
    <citation type="submission" date="2022-09" db="EMBL/GenBank/DDBJ databases">
        <title>Biosynthetic gene clusters of Dactylosporangioum fulvum.</title>
        <authorList>
            <person name="Caradec T."/>
        </authorList>
    </citation>
    <scope>NUCLEOTIDE SEQUENCE</scope>
    <source>
        <strain evidence="2">NRRL B-16292</strain>
    </source>
</reference>
<name>A0ABY5W896_9ACTN</name>
<dbReference type="EMBL" id="CP073720">
    <property type="protein sequence ID" value="UWP85444.1"/>
    <property type="molecule type" value="Genomic_DNA"/>
</dbReference>
<dbReference type="Gene3D" id="1.10.8.60">
    <property type="match status" value="1"/>
</dbReference>
<dbReference type="RefSeq" id="WP_259863560.1">
    <property type="nucleotide sequence ID" value="NZ_CP073720.1"/>
</dbReference>
<evidence type="ECO:0000313" key="3">
    <source>
        <dbReference type="Proteomes" id="UP001059617"/>
    </source>
</evidence>
<dbReference type="Pfam" id="PF17866">
    <property type="entry name" value="AAA_lid_6"/>
    <property type="match status" value="1"/>
</dbReference>
<accession>A0ABY5W896</accession>
<keyword evidence="3" id="KW-1185">Reference proteome</keyword>
<dbReference type="Proteomes" id="UP001059617">
    <property type="component" value="Chromosome"/>
</dbReference>
<organism evidence="2 3">
    <name type="scientific">Dactylosporangium fulvum</name>
    <dbReference type="NCBI Taxonomy" id="53359"/>
    <lineage>
        <taxon>Bacteria</taxon>
        <taxon>Bacillati</taxon>
        <taxon>Actinomycetota</taxon>
        <taxon>Actinomycetes</taxon>
        <taxon>Micromonosporales</taxon>
        <taxon>Micromonosporaceae</taxon>
        <taxon>Dactylosporangium</taxon>
    </lineage>
</organism>
<protein>
    <recommendedName>
        <fullName evidence="1">CbbX AAA lid domain-containing protein</fullName>
    </recommendedName>
</protein>